<sequence length="114" mass="13292">MPIGKMAKQLCWHWIGRLDDPNNKRDFEQVQRLLEGAVHSVIDRVRPDANARIYVFFISDWEADEVRYGEGSLIDLISYFRLFRGWDESIMRLDNGNVQASAWTPLLIHLTSAE</sequence>
<keyword evidence="2" id="KW-1185">Reference proteome</keyword>
<comment type="caution">
    <text evidence="1">The sequence shown here is derived from an EMBL/GenBank/DDBJ whole genome shotgun (WGS) entry which is preliminary data.</text>
</comment>
<evidence type="ECO:0000313" key="2">
    <source>
        <dbReference type="Proteomes" id="UP000051386"/>
    </source>
</evidence>
<dbReference type="PATRIC" id="fig|517011.3.peg.2236"/>
<accession>A0A0R0CTM7</accession>
<dbReference type="Proteomes" id="UP000051386">
    <property type="component" value="Unassembled WGS sequence"/>
</dbReference>
<protein>
    <submittedName>
        <fullName evidence="1">Uncharacterized protein</fullName>
    </submittedName>
</protein>
<dbReference type="EMBL" id="LDJK01000050">
    <property type="protein sequence ID" value="KRG73292.1"/>
    <property type="molecule type" value="Genomic_DNA"/>
</dbReference>
<dbReference type="AlphaFoldDB" id="A0A0R0CTM7"/>
<name>A0A0R0CTM7_9GAMM</name>
<reference evidence="1 2" key="1">
    <citation type="submission" date="2015-05" db="EMBL/GenBank/DDBJ databases">
        <title>Genome sequencing and analysis of members of genus Stenotrophomonas.</title>
        <authorList>
            <person name="Patil P.P."/>
            <person name="Midha S."/>
            <person name="Patil P.B."/>
        </authorList>
    </citation>
    <scope>NUCLEOTIDE SEQUENCE [LARGE SCALE GENOMIC DNA]</scope>
    <source>
        <strain evidence="1 2">DSM 21508</strain>
    </source>
</reference>
<evidence type="ECO:0000313" key="1">
    <source>
        <dbReference type="EMBL" id="KRG73292.1"/>
    </source>
</evidence>
<proteinExistence type="predicted"/>
<gene>
    <name evidence="1" type="ORF">ABB28_11665</name>
</gene>
<organism evidence="1 2">
    <name type="scientific">Stenotrophomonas chelatiphaga</name>
    <dbReference type="NCBI Taxonomy" id="517011"/>
    <lineage>
        <taxon>Bacteria</taxon>
        <taxon>Pseudomonadati</taxon>
        <taxon>Pseudomonadota</taxon>
        <taxon>Gammaproteobacteria</taxon>
        <taxon>Lysobacterales</taxon>
        <taxon>Lysobacteraceae</taxon>
        <taxon>Stenotrophomonas</taxon>
    </lineage>
</organism>